<gene>
    <name evidence="2" type="ORF">GCM10007874_32930</name>
</gene>
<keyword evidence="3" id="KW-1185">Reference proteome</keyword>
<evidence type="ECO:0000259" key="1">
    <source>
        <dbReference type="Pfam" id="PF05118"/>
    </source>
</evidence>
<dbReference type="Gene3D" id="2.60.120.330">
    <property type="entry name" value="B-lactam Antibiotic, Isopenicillin N Synthase, Chain"/>
    <property type="match status" value="1"/>
</dbReference>
<reference evidence="3" key="1">
    <citation type="journal article" date="2019" name="Int. J. Syst. Evol. Microbiol.">
        <title>The Global Catalogue of Microorganisms (GCM) 10K type strain sequencing project: providing services to taxonomists for standard genome sequencing and annotation.</title>
        <authorList>
            <consortium name="The Broad Institute Genomics Platform"/>
            <consortium name="The Broad Institute Genome Sequencing Center for Infectious Disease"/>
            <person name="Wu L."/>
            <person name="Ma J."/>
        </authorList>
    </citation>
    <scope>NUCLEOTIDE SEQUENCE [LARGE SCALE GENOMIC DNA]</scope>
    <source>
        <strain evidence="3">NBRC 101365</strain>
    </source>
</reference>
<comment type="caution">
    <text evidence="2">The sequence shown here is derived from an EMBL/GenBank/DDBJ whole genome shotgun (WGS) entry which is preliminary data.</text>
</comment>
<dbReference type="SUPFAM" id="SSF51197">
    <property type="entry name" value="Clavaminate synthase-like"/>
    <property type="match status" value="1"/>
</dbReference>
<protein>
    <recommendedName>
        <fullName evidence="1">Aspartyl/asparaginy/proline hydroxylase domain-containing protein</fullName>
    </recommendedName>
</protein>
<accession>A0ABQ6CIT7</accession>
<dbReference type="EMBL" id="BSPC01000028">
    <property type="protein sequence ID" value="GLS20276.1"/>
    <property type="molecule type" value="Genomic_DNA"/>
</dbReference>
<dbReference type="Pfam" id="PF05118">
    <property type="entry name" value="Asp_Arg_Hydrox"/>
    <property type="match status" value="1"/>
</dbReference>
<sequence length="207" mass="23392">MTDATSPMPMRFPDRLQLPFAFDAGRLQHDLRSLSDTEWIDHFVKQNYDGEWSVIALRAPAGARHPVMMIYSDPSARNYENTPILEARPYFREVLATFACPLLAVRLMQLTPGSVIREHRDHDLRFEDGAVRFHIPITTNADVDFRLNGRRIVMDPGSAWYLRLSDPHSVANRGACSRVHLVMDAVANDWVEALLGDAFATSMSVAP</sequence>
<dbReference type="InterPro" id="IPR027443">
    <property type="entry name" value="IPNS-like_sf"/>
</dbReference>
<dbReference type="InterPro" id="IPR007803">
    <property type="entry name" value="Asp/Arg/Pro-Hydrxlase"/>
</dbReference>
<dbReference type="Proteomes" id="UP001156882">
    <property type="component" value="Unassembled WGS sequence"/>
</dbReference>
<dbReference type="RefSeq" id="WP_284313371.1">
    <property type="nucleotide sequence ID" value="NZ_BSPC01000028.1"/>
</dbReference>
<proteinExistence type="predicted"/>
<evidence type="ECO:0000313" key="2">
    <source>
        <dbReference type="EMBL" id="GLS20276.1"/>
    </source>
</evidence>
<evidence type="ECO:0000313" key="3">
    <source>
        <dbReference type="Proteomes" id="UP001156882"/>
    </source>
</evidence>
<name>A0ABQ6CIT7_9HYPH</name>
<organism evidence="2 3">
    <name type="scientific">Labrys miyagiensis</name>
    <dbReference type="NCBI Taxonomy" id="346912"/>
    <lineage>
        <taxon>Bacteria</taxon>
        <taxon>Pseudomonadati</taxon>
        <taxon>Pseudomonadota</taxon>
        <taxon>Alphaproteobacteria</taxon>
        <taxon>Hyphomicrobiales</taxon>
        <taxon>Xanthobacteraceae</taxon>
        <taxon>Labrys</taxon>
    </lineage>
</organism>
<feature type="domain" description="Aspartyl/asparaginy/proline hydroxylase" evidence="1">
    <location>
        <begin position="29"/>
        <end position="186"/>
    </location>
</feature>